<dbReference type="KEGG" id="spaa:SPAPADRAFT_59368"/>
<keyword evidence="3" id="KW-0256">Endoplasmic reticulum</keyword>
<accession>G3AJQ5</accession>
<comment type="subcellular location">
    <subcellularLocation>
        <location evidence="1">Endoplasmic reticulum</location>
    </subcellularLocation>
</comment>
<dbReference type="GO" id="GO:0005783">
    <property type="term" value="C:endoplasmic reticulum"/>
    <property type="evidence" value="ECO:0007669"/>
    <property type="project" value="UniProtKB-SubCell"/>
</dbReference>
<evidence type="ECO:0000256" key="4">
    <source>
        <dbReference type="ARBA" id="ARBA00022927"/>
    </source>
</evidence>
<dbReference type="GeneID" id="18872880"/>
<evidence type="ECO:0000256" key="1">
    <source>
        <dbReference type="ARBA" id="ARBA00004240"/>
    </source>
</evidence>
<dbReference type="PANTHER" id="PTHR40787:SF3">
    <property type="entry name" value="PROTEIN TRANSPORT PROTEIN SEC39"/>
    <property type="match status" value="1"/>
</dbReference>
<dbReference type="STRING" id="619300.G3AJQ5"/>
<keyword evidence="7" id="KW-1185">Reference proteome</keyword>
<dbReference type="PANTHER" id="PTHR40787">
    <property type="entry name" value="SECRETED PROTEIN"/>
    <property type="match status" value="1"/>
</dbReference>
<evidence type="ECO:0000313" key="6">
    <source>
        <dbReference type="EMBL" id="EGW33956.1"/>
    </source>
</evidence>
<dbReference type="Proteomes" id="UP000000709">
    <property type="component" value="Unassembled WGS sequence"/>
</dbReference>
<proteinExistence type="predicted"/>
<organism evidence="7">
    <name type="scientific">Spathaspora passalidarum (strain NRRL Y-27907 / 11-Y1)</name>
    <dbReference type="NCBI Taxonomy" id="619300"/>
    <lineage>
        <taxon>Eukaryota</taxon>
        <taxon>Fungi</taxon>
        <taxon>Dikarya</taxon>
        <taxon>Ascomycota</taxon>
        <taxon>Saccharomycotina</taxon>
        <taxon>Pichiomycetes</taxon>
        <taxon>Debaryomycetaceae</taxon>
        <taxon>Spathaspora</taxon>
    </lineage>
</organism>
<dbReference type="RefSeq" id="XP_007373540.1">
    <property type="nucleotide sequence ID" value="XM_007373478.1"/>
</dbReference>
<reference evidence="6 7" key="1">
    <citation type="journal article" date="2011" name="Proc. Natl. Acad. Sci. U.S.A.">
        <title>Comparative genomics of xylose-fermenting fungi for enhanced biofuel production.</title>
        <authorList>
            <person name="Wohlbach D.J."/>
            <person name="Kuo A."/>
            <person name="Sato T.K."/>
            <person name="Potts K.M."/>
            <person name="Salamov A.A."/>
            <person name="LaButti K.M."/>
            <person name="Sun H."/>
            <person name="Clum A."/>
            <person name="Pangilinan J.L."/>
            <person name="Lindquist E.A."/>
            <person name="Lucas S."/>
            <person name="Lapidus A."/>
            <person name="Jin M."/>
            <person name="Gunawan C."/>
            <person name="Balan V."/>
            <person name="Dale B.E."/>
            <person name="Jeffries T.W."/>
            <person name="Zinkel R."/>
            <person name="Barry K.W."/>
            <person name="Grigoriev I.V."/>
            <person name="Gasch A.P."/>
        </authorList>
    </citation>
    <scope>NUCLEOTIDE SEQUENCE [LARGE SCALE GENOMIC DNA]</scope>
    <source>
        <strain evidence="7">NRRL Y-27907 / 11-Y1</strain>
    </source>
</reference>
<dbReference type="Pfam" id="PF08314">
    <property type="entry name" value="Sec39"/>
    <property type="match status" value="1"/>
</dbReference>
<dbReference type="InterPro" id="IPR013244">
    <property type="entry name" value="Sec39_domain"/>
</dbReference>
<dbReference type="AlphaFoldDB" id="G3AJQ5"/>
<keyword evidence="4" id="KW-0653">Protein transport</keyword>
<dbReference type="eggNOG" id="ENOG502RS0W">
    <property type="taxonomic scope" value="Eukaryota"/>
</dbReference>
<sequence length="459" mass="52988">MFSDLTVGLAKYKRWFTIIKSIVHSEFTSDDYREIIEWYIISCYYYAHKEDSLPSIEIINIYDVIYDTLSLFDQPVSVSDLSCADFIGCDIDIPQQLSTDSFKKVVSTCQNLFPITKLTIVKYLQYNQSVNNKDITKLISTLNHTNYHQLMPAITALKSQFNLDHGLINKLIIERLLASNLFDEVKEYQSELSSDEFFSLVIDKFWTSFNSATNLNDKIGHLHESKQCLDLSDSLQLNEENHDLIVRLKHLFKAMTNLKNFKIVVDKSKPFTPGQLLSFKDDLIGLITVILQQNPKSYLAFEKLFKIINDLALYFQAEGDFFNKVKIACIESSLIDDNFEYAYTHTKQLFTVNVDELWIIFYQVGKYISPNWTEPNINVLVKQREILSLTLKHISENNKIILDQWEKVNSQIEEYSEQVLNVSESKEASSDDIVENISTDKISNLLVSGLGWAIGAHHR</sequence>
<evidence type="ECO:0000259" key="5">
    <source>
        <dbReference type="Pfam" id="PF08314"/>
    </source>
</evidence>
<protein>
    <recommendedName>
        <fullName evidence="5">Sec39 domain-containing protein</fullName>
    </recommendedName>
</protein>
<dbReference type="HOGENOM" id="CLU_014756_0_0_1"/>
<evidence type="ECO:0000256" key="2">
    <source>
        <dbReference type="ARBA" id="ARBA00022448"/>
    </source>
</evidence>
<name>G3AJQ5_SPAPN</name>
<keyword evidence="2" id="KW-0813">Transport</keyword>
<evidence type="ECO:0000313" key="7">
    <source>
        <dbReference type="Proteomes" id="UP000000709"/>
    </source>
</evidence>
<dbReference type="GO" id="GO:0015031">
    <property type="term" value="P:protein transport"/>
    <property type="evidence" value="ECO:0007669"/>
    <property type="project" value="UniProtKB-KW"/>
</dbReference>
<dbReference type="OrthoDB" id="342024at2759"/>
<evidence type="ECO:0000256" key="3">
    <source>
        <dbReference type="ARBA" id="ARBA00022824"/>
    </source>
</evidence>
<feature type="domain" description="Sec39" evidence="5">
    <location>
        <begin position="162"/>
        <end position="415"/>
    </location>
</feature>
<gene>
    <name evidence="6" type="ORF">SPAPADRAFT_59368</name>
</gene>
<dbReference type="EMBL" id="GL996500">
    <property type="protein sequence ID" value="EGW33956.1"/>
    <property type="molecule type" value="Genomic_DNA"/>
</dbReference>
<dbReference type="InParanoid" id="G3AJQ5"/>
<dbReference type="GO" id="GO:0006890">
    <property type="term" value="P:retrograde vesicle-mediated transport, Golgi to endoplasmic reticulum"/>
    <property type="evidence" value="ECO:0007669"/>
    <property type="project" value="InterPro"/>
</dbReference>